<proteinExistence type="inferred from homology"/>
<evidence type="ECO:0000256" key="6">
    <source>
        <dbReference type="RuleBase" id="RU004466"/>
    </source>
</evidence>
<dbReference type="Pfam" id="PF00348">
    <property type="entry name" value="polyprenyl_synt"/>
    <property type="match status" value="1"/>
</dbReference>
<evidence type="ECO:0000256" key="4">
    <source>
        <dbReference type="ARBA" id="ARBA00022723"/>
    </source>
</evidence>
<organism evidence="7 8">
    <name type="scientific">Chitinophaga nivalis</name>
    <dbReference type="NCBI Taxonomy" id="2991709"/>
    <lineage>
        <taxon>Bacteria</taxon>
        <taxon>Pseudomonadati</taxon>
        <taxon>Bacteroidota</taxon>
        <taxon>Chitinophagia</taxon>
        <taxon>Chitinophagales</taxon>
        <taxon>Chitinophagaceae</taxon>
        <taxon>Chitinophaga</taxon>
    </lineage>
</organism>
<keyword evidence="5" id="KW-0460">Magnesium</keyword>
<evidence type="ECO:0000313" key="8">
    <source>
        <dbReference type="Proteomes" id="UP001207742"/>
    </source>
</evidence>
<dbReference type="CDD" id="cd00685">
    <property type="entry name" value="Trans_IPPS_HT"/>
    <property type="match status" value="1"/>
</dbReference>
<dbReference type="PROSITE" id="PS00444">
    <property type="entry name" value="POLYPRENYL_SYNTHASE_2"/>
    <property type="match status" value="1"/>
</dbReference>
<dbReference type="PANTHER" id="PTHR12001:SF85">
    <property type="entry name" value="SHORT CHAIN ISOPRENYL DIPHOSPHATE SYNTHASE"/>
    <property type="match status" value="1"/>
</dbReference>
<evidence type="ECO:0000256" key="3">
    <source>
        <dbReference type="ARBA" id="ARBA00022679"/>
    </source>
</evidence>
<reference evidence="7 8" key="1">
    <citation type="submission" date="2022-10" db="EMBL/GenBank/DDBJ databases">
        <title>Chitinophaga nivalis PC15 sp. nov., isolated from Pyeongchang county, South Korea.</title>
        <authorList>
            <person name="Trinh H.N."/>
        </authorList>
    </citation>
    <scope>NUCLEOTIDE SEQUENCE [LARGE SCALE GENOMIC DNA]</scope>
    <source>
        <strain evidence="7 8">PC14</strain>
    </source>
</reference>
<keyword evidence="4" id="KW-0479">Metal-binding</keyword>
<keyword evidence="3 6" id="KW-0808">Transferase</keyword>
<sequence>MNTLAEVTALYQTHFNNLIFPSGPPLLYDSIRYFLNGGGKRIRPVLCLLGNQLFNEIHEDAFHACHAIELFHNYSLTHDDIMDSSPLRRNRPTLHVKYNTSTAILAGDVLLIHAFTQINHLRELYKQPIAALFTTTAQQICEGQQMDVNFEATDLAAISYADYLQMITYKTAVLLAASVRIGAIIGGATPQQQADSYDFGKNLGIAFQIQDDYLDAFGDPAQTGKQPGGDILENKKTALLIKTMELSNTSQQADLRAAMQQDGAEKIAAVLQLYKACGADKWAMQTIGEYTAAARNYLDQISVPPHRKSALTELSNQLLERKQ</sequence>
<gene>
    <name evidence="7" type="ORF">OL497_11365</name>
</gene>
<dbReference type="RefSeq" id="WP_264730160.1">
    <property type="nucleotide sequence ID" value="NZ_JAPDNR010000001.1"/>
</dbReference>
<evidence type="ECO:0000256" key="2">
    <source>
        <dbReference type="ARBA" id="ARBA00006706"/>
    </source>
</evidence>
<comment type="similarity">
    <text evidence="2 6">Belongs to the FPP/GGPP synthase family.</text>
</comment>
<dbReference type="Gene3D" id="1.10.600.10">
    <property type="entry name" value="Farnesyl Diphosphate Synthase"/>
    <property type="match status" value="1"/>
</dbReference>
<evidence type="ECO:0000256" key="5">
    <source>
        <dbReference type="ARBA" id="ARBA00022842"/>
    </source>
</evidence>
<dbReference type="PANTHER" id="PTHR12001">
    <property type="entry name" value="GERANYLGERANYL PYROPHOSPHATE SYNTHASE"/>
    <property type="match status" value="1"/>
</dbReference>
<comment type="cofactor">
    <cofactor evidence="1">
        <name>Mg(2+)</name>
        <dbReference type="ChEBI" id="CHEBI:18420"/>
    </cofactor>
</comment>
<evidence type="ECO:0000313" key="7">
    <source>
        <dbReference type="EMBL" id="MCW3484496.1"/>
    </source>
</evidence>
<keyword evidence="8" id="KW-1185">Reference proteome</keyword>
<dbReference type="EMBL" id="JAPDNS010000001">
    <property type="protein sequence ID" value="MCW3484496.1"/>
    <property type="molecule type" value="Genomic_DNA"/>
</dbReference>
<dbReference type="SFLD" id="SFLDS00005">
    <property type="entry name" value="Isoprenoid_Synthase_Type_I"/>
    <property type="match status" value="1"/>
</dbReference>
<accession>A0ABT3IKM0</accession>
<dbReference type="InterPro" id="IPR033749">
    <property type="entry name" value="Polyprenyl_synt_CS"/>
</dbReference>
<protein>
    <submittedName>
        <fullName evidence="7">Polyprenyl synthetase family protein</fullName>
    </submittedName>
</protein>
<name>A0ABT3IKM0_9BACT</name>
<dbReference type="InterPro" id="IPR008949">
    <property type="entry name" value="Isoprenoid_synthase_dom_sf"/>
</dbReference>
<dbReference type="InterPro" id="IPR000092">
    <property type="entry name" value="Polyprenyl_synt"/>
</dbReference>
<dbReference type="Proteomes" id="UP001207742">
    <property type="component" value="Unassembled WGS sequence"/>
</dbReference>
<dbReference type="SFLD" id="SFLDG01017">
    <property type="entry name" value="Polyprenyl_Transferase_Like"/>
    <property type="match status" value="1"/>
</dbReference>
<dbReference type="SUPFAM" id="SSF48576">
    <property type="entry name" value="Terpenoid synthases"/>
    <property type="match status" value="1"/>
</dbReference>
<evidence type="ECO:0000256" key="1">
    <source>
        <dbReference type="ARBA" id="ARBA00001946"/>
    </source>
</evidence>
<comment type="caution">
    <text evidence="7">The sequence shown here is derived from an EMBL/GenBank/DDBJ whole genome shotgun (WGS) entry which is preliminary data.</text>
</comment>